<dbReference type="Pfam" id="PF05949">
    <property type="entry name" value="DUF881"/>
    <property type="match status" value="1"/>
</dbReference>
<dbReference type="InterPro" id="IPR010273">
    <property type="entry name" value="DUF881"/>
</dbReference>
<comment type="similarity">
    <text evidence="1">Belongs to the UPF0749 family.</text>
</comment>
<proteinExistence type="inferred from homology"/>
<dbReference type="Gene3D" id="3.30.70.1880">
    <property type="entry name" value="Protein of unknown function DUF881"/>
    <property type="match status" value="1"/>
</dbReference>
<keyword evidence="5" id="KW-1185">Reference proteome</keyword>
<evidence type="ECO:0000313" key="4">
    <source>
        <dbReference type="EMBL" id="SCF11356.1"/>
    </source>
</evidence>
<keyword evidence="3" id="KW-0812">Transmembrane</keyword>
<dbReference type="PANTHER" id="PTHR37313">
    <property type="entry name" value="UPF0749 PROTEIN RV1825"/>
    <property type="match status" value="1"/>
</dbReference>
<accession>A0A1C4XSL3</accession>
<dbReference type="PANTHER" id="PTHR37313:SF1">
    <property type="entry name" value="UPF0749 PROTEIN RV1823"/>
    <property type="match status" value="1"/>
</dbReference>
<feature type="region of interest" description="Disordered" evidence="2">
    <location>
        <begin position="1"/>
        <end position="33"/>
    </location>
</feature>
<evidence type="ECO:0000313" key="5">
    <source>
        <dbReference type="Proteomes" id="UP000198243"/>
    </source>
</evidence>
<gene>
    <name evidence="4" type="ORF">GA0070607_5693</name>
</gene>
<sequence>MSERGERTIEPSSAAKRSAGVSAPRPGGNRPERVYAPDFLTELFRNPLDPGYADAAAARRSRSPEAPQGWRAWPARSVSLVVVVVLGFLFAVAYRQTMADEPGRSKARSGLVAQIKDRVSETDRLSVRADELREEVSRQRDAALSGSAAAQLRNLEASTGLGRVRGDGVVVRLADAPGNQDAVTGAGAGPPRVLYTDLQGVANALWSAGAEAIAINGQRLTSTSTIRLAGETILVDFRPVTGPYEVSAIGPGSLERRFEASRSAALMREVSQKTGMSFGVREAEDLTLPAAPEPQLRYAKPSVSPSPSASGVRSGSPGPSGSGPTSSPSGGGR</sequence>
<keyword evidence="3" id="KW-1133">Transmembrane helix</keyword>
<dbReference type="EMBL" id="LT607412">
    <property type="protein sequence ID" value="SCF11356.1"/>
    <property type="molecule type" value="Genomic_DNA"/>
</dbReference>
<dbReference type="AlphaFoldDB" id="A0A1C4XSL3"/>
<organism evidence="4 5">
    <name type="scientific">Micromonospora coriariae</name>
    <dbReference type="NCBI Taxonomy" id="285665"/>
    <lineage>
        <taxon>Bacteria</taxon>
        <taxon>Bacillati</taxon>
        <taxon>Actinomycetota</taxon>
        <taxon>Actinomycetes</taxon>
        <taxon>Micromonosporales</taxon>
        <taxon>Micromonosporaceae</taxon>
        <taxon>Micromonospora</taxon>
    </lineage>
</organism>
<protein>
    <submittedName>
        <fullName evidence="4">Uncharacterized conserved protein YlxW, UPF0749 family</fullName>
    </submittedName>
</protein>
<name>A0A1C4XSL3_9ACTN</name>
<evidence type="ECO:0000256" key="2">
    <source>
        <dbReference type="SAM" id="MobiDB-lite"/>
    </source>
</evidence>
<evidence type="ECO:0000256" key="1">
    <source>
        <dbReference type="ARBA" id="ARBA00009108"/>
    </source>
</evidence>
<feature type="compositionally biased region" description="Low complexity" evidence="2">
    <location>
        <begin position="301"/>
        <end position="333"/>
    </location>
</feature>
<dbReference type="GO" id="GO:0005886">
    <property type="term" value="C:plasma membrane"/>
    <property type="evidence" value="ECO:0007669"/>
    <property type="project" value="TreeGrafter"/>
</dbReference>
<feature type="transmembrane region" description="Helical" evidence="3">
    <location>
        <begin position="73"/>
        <end position="94"/>
    </location>
</feature>
<dbReference type="Proteomes" id="UP000198243">
    <property type="component" value="Chromosome I"/>
</dbReference>
<keyword evidence="3" id="KW-0472">Membrane</keyword>
<feature type="region of interest" description="Disordered" evidence="2">
    <location>
        <begin position="290"/>
        <end position="333"/>
    </location>
</feature>
<evidence type="ECO:0000256" key="3">
    <source>
        <dbReference type="SAM" id="Phobius"/>
    </source>
</evidence>
<reference evidence="5" key="1">
    <citation type="submission" date="2016-06" db="EMBL/GenBank/DDBJ databases">
        <authorList>
            <person name="Varghese N."/>
            <person name="Submissions Spin"/>
        </authorList>
    </citation>
    <scope>NUCLEOTIDE SEQUENCE [LARGE SCALE GENOMIC DNA]</scope>
    <source>
        <strain evidence="5">DSM 44875</strain>
    </source>
</reference>